<feature type="compositionally biased region" description="Acidic residues" evidence="1">
    <location>
        <begin position="642"/>
        <end position="663"/>
    </location>
</feature>
<dbReference type="GO" id="GO:0006886">
    <property type="term" value="P:intracellular protein transport"/>
    <property type="evidence" value="ECO:0007669"/>
    <property type="project" value="InterPro"/>
</dbReference>
<feature type="region of interest" description="Disordered" evidence="1">
    <location>
        <begin position="388"/>
        <end position="451"/>
    </location>
</feature>
<dbReference type="OrthoDB" id="444265at2759"/>
<gene>
    <name evidence="3" type="ORF">Poli38472_002088</name>
</gene>
<evidence type="ECO:0000259" key="2">
    <source>
        <dbReference type="PROSITE" id="PS50006"/>
    </source>
</evidence>
<name>A0A8K1CJ53_PYTOL</name>
<feature type="compositionally biased region" description="Basic and acidic residues" evidence="1">
    <location>
        <begin position="337"/>
        <end position="346"/>
    </location>
</feature>
<feature type="compositionally biased region" description="Polar residues" evidence="1">
    <location>
        <begin position="366"/>
        <end position="376"/>
    </location>
</feature>
<accession>A0A8K1CJ53</accession>
<dbReference type="PROSITE" id="PS50006">
    <property type="entry name" value="FHA_DOMAIN"/>
    <property type="match status" value="1"/>
</dbReference>
<feature type="domain" description="FHA" evidence="2">
    <location>
        <begin position="65"/>
        <end position="116"/>
    </location>
</feature>
<dbReference type="GO" id="GO:0030131">
    <property type="term" value="C:clathrin adaptor complex"/>
    <property type="evidence" value="ECO:0007669"/>
    <property type="project" value="InterPro"/>
</dbReference>
<feature type="compositionally biased region" description="Polar residues" evidence="1">
    <location>
        <begin position="348"/>
        <end position="359"/>
    </location>
</feature>
<dbReference type="SUPFAM" id="SSF49879">
    <property type="entry name" value="SMAD/FHA domain"/>
    <property type="match status" value="1"/>
</dbReference>
<feature type="region of interest" description="Disordered" evidence="1">
    <location>
        <begin position="631"/>
        <end position="663"/>
    </location>
</feature>
<proteinExistence type="predicted"/>
<dbReference type="GO" id="GO:0016192">
    <property type="term" value="P:vesicle-mediated transport"/>
    <property type="evidence" value="ECO:0007669"/>
    <property type="project" value="InterPro"/>
</dbReference>
<feature type="region of interest" description="Disordered" evidence="1">
    <location>
        <begin position="326"/>
        <end position="376"/>
    </location>
</feature>
<dbReference type="AlphaFoldDB" id="A0A8K1CJ53"/>
<dbReference type="InterPro" id="IPR000253">
    <property type="entry name" value="FHA_dom"/>
</dbReference>
<dbReference type="FunFam" id="2.60.200.20:FF:000019">
    <property type="entry name" value="Nuclear inhibitor of protein phosphatase"/>
    <property type="match status" value="1"/>
</dbReference>
<dbReference type="InterPro" id="IPR008984">
    <property type="entry name" value="SMAD_FHA_dom_sf"/>
</dbReference>
<protein>
    <recommendedName>
        <fullName evidence="2">FHA domain-containing protein</fullName>
    </recommendedName>
</protein>
<dbReference type="Pfam" id="PF09066">
    <property type="entry name" value="B2-adapt-app_C"/>
    <property type="match status" value="2"/>
</dbReference>
<dbReference type="Pfam" id="PF00498">
    <property type="entry name" value="FHA"/>
    <property type="match status" value="1"/>
</dbReference>
<organism evidence="3 4">
    <name type="scientific">Pythium oligandrum</name>
    <name type="common">Mycoparasitic fungus</name>
    <dbReference type="NCBI Taxonomy" id="41045"/>
    <lineage>
        <taxon>Eukaryota</taxon>
        <taxon>Sar</taxon>
        <taxon>Stramenopiles</taxon>
        <taxon>Oomycota</taxon>
        <taxon>Peronosporomycetes</taxon>
        <taxon>Pythiales</taxon>
        <taxon>Pythiaceae</taxon>
        <taxon>Pythium</taxon>
    </lineage>
</organism>
<dbReference type="SMART" id="SM00240">
    <property type="entry name" value="FHA"/>
    <property type="match status" value="1"/>
</dbReference>
<dbReference type="PANTHER" id="PTHR23308">
    <property type="entry name" value="NUCLEAR INHIBITOR OF PROTEIN PHOSPHATASE-1"/>
    <property type="match status" value="1"/>
</dbReference>
<evidence type="ECO:0000256" key="1">
    <source>
        <dbReference type="SAM" id="MobiDB-lite"/>
    </source>
</evidence>
<dbReference type="Gene3D" id="3.30.310.10">
    <property type="entry name" value="TATA-Binding Protein"/>
    <property type="match status" value="2"/>
</dbReference>
<dbReference type="InterPro" id="IPR012295">
    <property type="entry name" value="TBP_dom_sf"/>
</dbReference>
<dbReference type="Proteomes" id="UP000794436">
    <property type="component" value="Unassembled WGS sequence"/>
</dbReference>
<keyword evidence="4" id="KW-1185">Reference proteome</keyword>
<reference evidence="3" key="1">
    <citation type="submission" date="2019-03" db="EMBL/GenBank/DDBJ databases">
        <title>Long read genome sequence of the mycoparasitic Pythium oligandrum ATCC 38472 isolated from sugarbeet rhizosphere.</title>
        <authorList>
            <person name="Gaulin E."/>
        </authorList>
    </citation>
    <scope>NUCLEOTIDE SEQUENCE</scope>
    <source>
        <strain evidence="3">ATCC 38472_TT</strain>
    </source>
</reference>
<evidence type="ECO:0000313" key="4">
    <source>
        <dbReference type="Proteomes" id="UP000794436"/>
    </source>
</evidence>
<dbReference type="Gene3D" id="2.60.200.20">
    <property type="match status" value="1"/>
</dbReference>
<dbReference type="SUPFAM" id="SSF55711">
    <property type="entry name" value="Subdomain of clathrin and coatomer appendage domain"/>
    <property type="match status" value="1"/>
</dbReference>
<dbReference type="InterPro" id="IPR050923">
    <property type="entry name" value="Cell_Proc_Reg/RNA_Proc"/>
</dbReference>
<dbReference type="EMBL" id="SPLM01000072">
    <property type="protein sequence ID" value="TMW63147.1"/>
    <property type="molecule type" value="Genomic_DNA"/>
</dbReference>
<dbReference type="InterPro" id="IPR015151">
    <property type="entry name" value="B-adaptin_app_sub_C"/>
</dbReference>
<comment type="caution">
    <text evidence="3">The sequence shown here is derived from an EMBL/GenBank/DDBJ whole genome shotgun (WGS) entry which is preliminary data.</text>
</comment>
<evidence type="ECO:0000313" key="3">
    <source>
        <dbReference type="EMBL" id="TMW63147.1"/>
    </source>
</evidence>
<dbReference type="SMART" id="SM01020">
    <property type="entry name" value="B2-adapt-app_C"/>
    <property type="match status" value="2"/>
</dbReference>
<dbReference type="InterPro" id="IPR009028">
    <property type="entry name" value="Coatomer/calthrin_app_sub_C"/>
</dbReference>
<sequence length="799" mass="88676">MAAPDAPALYTTTPSRATFLSTGTADFHPPDWACLPLEACMHARFEAFRDSRHCATYMVATKKVNVFGRDQENCDHVLGNPSVSRKHAAVIHDNAGGIYIVDLMSRHGTYVGKKKIPPHDPHLLHEGDVVKFGQSVRVYVLKGAMADGASAPVKKTWGRVKIRAPKISAVLPKRQSRPKYTPAMVKLVNEICYGTMKEEKMETFVNAVMELRGDEAKEIADLLVEKVYAKFEFYAAHVHRNAYEATVALLKRNLLVEEFEANLGTITVLSQQRHDSIYRKNARKILQIMAAVRLDPDNVHSPINMAYGEDGVEVCPPTANNVGGNVIYPPQAYPKHGSMDETDHMPNHSRQGSYGSTQYGDDDDTASQSSNYQPPTAGQWQTIAANASSNYHPPAPAPVPYGHHGNGTSSHSQPAPLQPPPSAKGISAFGFISSAEPDDDDATSHTSSAGRRSATGFDFIARSEASSTRGPAVPRVRAEEFLVEGLEAERDEFDEMWDSTNESAEWAVELSSSFDQNELQACLEASRIKFVASDKVGGMQQLLFAAEQEEKGTYFLVEIMVMPGHTDMTVTFKWIVNSLLYENGHELFIELFKFVVYPFCGSDDHQEAHTTRSYTSEQSVSQRPTMIAAVPRTTAQPSIADTQDDDEEYGAEEEEEEEEEEWDAIPVLDYLTENASMDPARFEQLWGAASVIGTVSYALSEDNVPEKDDVITLFQLQRLSCLASGSVDHLFKFYFFGEMTELQCLFCVEMVIDVEHGIVSGTIKRFAFQPRVPEEEEHIDASFVDFFEKIVQSLDEEDA</sequence>